<protein>
    <submittedName>
        <fullName evidence="1">Uncharacterized protein</fullName>
    </submittedName>
</protein>
<evidence type="ECO:0000313" key="1">
    <source>
        <dbReference type="EMBL" id="KVK75903.1"/>
    </source>
</evidence>
<dbReference type="Proteomes" id="UP000069001">
    <property type="component" value="Unassembled WGS sequence"/>
</dbReference>
<reference evidence="1 2" key="1">
    <citation type="submission" date="2015-11" db="EMBL/GenBank/DDBJ databases">
        <title>Expanding the genomic diversity of Burkholderia species for the development of highly accurate diagnostics.</title>
        <authorList>
            <person name="Sahl J."/>
            <person name="Keim P."/>
            <person name="Wagner D."/>
        </authorList>
    </citation>
    <scope>NUCLEOTIDE SEQUENCE [LARGE SCALE GENOMIC DNA]</scope>
    <source>
        <strain evidence="1 2">MSMB1302</strain>
    </source>
</reference>
<accession>A0A118KEN1</accession>
<proteinExistence type="predicted"/>
<dbReference type="AlphaFoldDB" id="A0A118KEN1"/>
<dbReference type="EMBL" id="LOYH01000089">
    <property type="protein sequence ID" value="KVK75903.1"/>
    <property type="molecule type" value="Genomic_DNA"/>
</dbReference>
<organism evidence="1 2">
    <name type="scientific">Burkholderia cepacia</name>
    <name type="common">Pseudomonas cepacia</name>
    <dbReference type="NCBI Taxonomy" id="292"/>
    <lineage>
        <taxon>Bacteria</taxon>
        <taxon>Pseudomonadati</taxon>
        <taxon>Pseudomonadota</taxon>
        <taxon>Betaproteobacteria</taxon>
        <taxon>Burkholderiales</taxon>
        <taxon>Burkholderiaceae</taxon>
        <taxon>Burkholderia</taxon>
        <taxon>Burkholderia cepacia complex</taxon>
    </lineage>
</organism>
<evidence type="ECO:0000313" key="2">
    <source>
        <dbReference type="Proteomes" id="UP000069001"/>
    </source>
</evidence>
<name>A0A118KEN1_BURCE</name>
<sequence length="59" mass="6756">MQLTTSIALIWLTLCIDGEDRNTDSASMLDSGRVSPEYILESRKYTFKYLPVHDVFQDA</sequence>
<gene>
    <name evidence="1" type="ORF">WS90_24945</name>
</gene>
<comment type="caution">
    <text evidence="1">The sequence shown here is derived from an EMBL/GenBank/DDBJ whole genome shotgun (WGS) entry which is preliminary data.</text>
</comment>